<feature type="compositionally biased region" description="Polar residues" evidence="1">
    <location>
        <begin position="395"/>
        <end position="407"/>
    </location>
</feature>
<feature type="compositionally biased region" description="Basic and acidic residues" evidence="1">
    <location>
        <begin position="829"/>
        <end position="844"/>
    </location>
</feature>
<feature type="compositionally biased region" description="Low complexity" evidence="1">
    <location>
        <begin position="730"/>
        <end position="743"/>
    </location>
</feature>
<feature type="compositionally biased region" description="Basic and acidic residues" evidence="1">
    <location>
        <begin position="9"/>
        <end position="37"/>
    </location>
</feature>
<feature type="compositionally biased region" description="Acidic residues" evidence="1">
    <location>
        <begin position="846"/>
        <end position="862"/>
    </location>
</feature>
<evidence type="ECO:0000256" key="1">
    <source>
        <dbReference type="SAM" id="MobiDB-lite"/>
    </source>
</evidence>
<protein>
    <submittedName>
        <fullName evidence="2">Uncharacterized protein</fullName>
    </submittedName>
</protein>
<feature type="compositionally biased region" description="Low complexity" evidence="1">
    <location>
        <begin position="272"/>
        <end position="282"/>
    </location>
</feature>
<feature type="compositionally biased region" description="Basic and acidic residues" evidence="1">
    <location>
        <begin position="157"/>
        <end position="204"/>
    </location>
</feature>
<feature type="compositionally biased region" description="Acidic residues" evidence="1">
    <location>
        <begin position="100"/>
        <end position="114"/>
    </location>
</feature>
<sequence>MPSQAQIQKAREQQKARDTLVARREAAAKRAAERKEALNNTGSMVPKPAMTSEKLDSQASDSKPINAIPRIKKKAGTSIAEKRAVEKAVAAAKLKRAEQEKEEGEIDSDDEEVVFEGRQKKATKTVERMDKTSTNSGRANPRDKPQMAPRNSYETSSAKKTDPERSKDRGKSQTSEQQKKPEPKKKPEIKKPEPKKKISKRNIEESDAENSEVEISKPLKKQKTAKGGMNFENPPPSPPAKSAPAIKETHFRRDPNVNLLNFGPPPKKPAQKKAPAASVKSKAVPEKEVLVKETAIIEKEFSKKATKTVKSSAASKVAPKKSSTLPVSSASTESSSKATQSPPSAFTSVSDRIKSRSRGAATIPRVEPKSSSSLIENLVEATRESRNSRSSNLSMDTSEAVSDTSPINRIPPLLSPTIPPIVERGLAKLLKQISEEQKEENMAREMETELEQDRLEALEPADSAIEASCLPEVAAVVQTQQQENDQFPKEEEHKDEESDMESVEDNDESSSNISAVKAIESSISSAQDAPDSAESRVPDDEEQSKEAEAPMKSQYSSLAISPASLADHIKSPEHHSIVAADESLTRNDSNQNENLTHQQNVTRKPASVFKYASEVGYESDMSEEDPDPEPIPVYSIPFEEAGNLDELEFDMDEALEAQQVEANLQATDQEEEELQSLVADSPSADSIDPKDKILYVASVNDSYSGETTDKVDKQDPRQELDGSDEDDLQKQLQLELQAGLELESQPSSNDSAEQPLSVEENKLTSDNKTEDEVKVEVPSSEAAATEMKTLPELSLRDNDSDHIDPWSPGQSDNTHENVETFSSAPCEDTMTKDGLEFSSDKSNDSDGSDESDESDDSDEADNDIDKNTWDDDDTEALLQNHMVPAELGDVVTNADFINYEQLITEVKAAREETIRWERENGPLPDFIFSISRSGLLCQLGCSEDRVANYMKVHQRYEDTTFPKPVAQRASRELDEEESSGDESEDDEDHFRRQGFSVLSPGNYDWNHDDMVTDPNAHPFGPIN</sequence>
<gene>
    <name evidence="2" type="ORF">EYC80_000384</name>
</gene>
<feature type="compositionally biased region" description="Acidic residues" evidence="1">
    <location>
        <begin position="973"/>
        <end position="987"/>
    </location>
</feature>
<feature type="region of interest" description="Disordered" evidence="1">
    <location>
        <begin position="1"/>
        <end position="284"/>
    </location>
</feature>
<feature type="compositionally biased region" description="Basic and acidic residues" evidence="1">
    <location>
        <begin position="759"/>
        <end position="775"/>
    </location>
</feature>
<feature type="compositionally biased region" description="Basic and acidic residues" evidence="1">
    <location>
        <begin position="115"/>
        <end position="131"/>
    </location>
</feature>
<feature type="region of interest" description="Disordered" evidence="1">
    <location>
        <begin position="301"/>
        <end position="419"/>
    </location>
</feature>
<feature type="region of interest" description="Disordered" evidence="1">
    <location>
        <begin position="437"/>
        <end position="607"/>
    </location>
</feature>
<organism evidence="2 3">
    <name type="scientific">Monilinia laxa</name>
    <name type="common">Brown rot fungus</name>
    <name type="synonym">Sclerotinia laxa</name>
    <dbReference type="NCBI Taxonomy" id="61186"/>
    <lineage>
        <taxon>Eukaryota</taxon>
        <taxon>Fungi</taxon>
        <taxon>Dikarya</taxon>
        <taxon>Ascomycota</taxon>
        <taxon>Pezizomycotina</taxon>
        <taxon>Leotiomycetes</taxon>
        <taxon>Helotiales</taxon>
        <taxon>Sclerotiniaceae</taxon>
        <taxon>Monilinia</taxon>
    </lineage>
</organism>
<feature type="compositionally biased region" description="Low complexity" evidence="1">
    <location>
        <begin position="473"/>
        <end position="482"/>
    </location>
</feature>
<feature type="compositionally biased region" description="Basic and acidic residues" evidence="1">
    <location>
        <begin position="707"/>
        <end position="720"/>
    </location>
</feature>
<feature type="compositionally biased region" description="Polar residues" evidence="1">
    <location>
        <begin position="744"/>
        <end position="754"/>
    </location>
</feature>
<dbReference type="AlphaFoldDB" id="A0A5N6KAE3"/>
<feature type="compositionally biased region" description="Basic and acidic residues" evidence="1">
    <location>
        <begin position="567"/>
        <end position="576"/>
    </location>
</feature>
<feature type="region of interest" description="Disordered" evidence="1">
    <location>
        <begin position="660"/>
        <end position="870"/>
    </location>
</feature>
<name>A0A5N6KAE3_MONLA</name>
<dbReference type="Proteomes" id="UP000326757">
    <property type="component" value="Unassembled WGS sequence"/>
</dbReference>
<feature type="region of interest" description="Disordered" evidence="1">
    <location>
        <begin position="960"/>
        <end position="1023"/>
    </location>
</feature>
<dbReference type="OrthoDB" id="3562583at2759"/>
<feature type="compositionally biased region" description="Basic and acidic residues" evidence="1">
    <location>
        <begin position="533"/>
        <end position="549"/>
    </location>
</feature>
<comment type="caution">
    <text evidence="2">The sequence shown here is derived from an EMBL/GenBank/DDBJ whole genome shotgun (WGS) entry which is preliminary data.</text>
</comment>
<keyword evidence="3" id="KW-1185">Reference proteome</keyword>
<dbReference type="EMBL" id="VIGI01000005">
    <property type="protein sequence ID" value="KAB8300157.1"/>
    <property type="molecule type" value="Genomic_DNA"/>
</dbReference>
<evidence type="ECO:0000313" key="2">
    <source>
        <dbReference type="EMBL" id="KAB8300157.1"/>
    </source>
</evidence>
<evidence type="ECO:0000313" key="3">
    <source>
        <dbReference type="Proteomes" id="UP000326757"/>
    </source>
</evidence>
<feature type="compositionally biased region" description="Polar residues" evidence="1">
    <location>
        <begin position="586"/>
        <end position="602"/>
    </location>
</feature>
<feature type="compositionally biased region" description="Basic and acidic residues" evidence="1">
    <location>
        <begin position="794"/>
        <end position="804"/>
    </location>
</feature>
<feature type="compositionally biased region" description="Basic and acidic residues" evidence="1">
    <location>
        <begin position="437"/>
        <end position="457"/>
    </location>
</feature>
<accession>A0A5N6KAE3</accession>
<proteinExistence type="predicted"/>
<feature type="compositionally biased region" description="Low complexity" evidence="1">
    <location>
        <begin position="308"/>
        <end position="341"/>
    </location>
</feature>
<reference evidence="2 3" key="1">
    <citation type="submission" date="2019-06" db="EMBL/GenBank/DDBJ databases">
        <title>Genome Sequence of the Brown Rot Fungal Pathogen Monilinia laxa.</title>
        <authorList>
            <person name="De Miccolis Angelini R.M."/>
            <person name="Landi L."/>
            <person name="Abate D."/>
            <person name="Pollastro S."/>
            <person name="Romanazzi G."/>
            <person name="Faretra F."/>
        </authorList>
    </citation>
    <scope>NUCLEOTIDE SEQUENCE [LARGE SCALE GENOMIC DNA]</scope>
    <source>
        <strain evidence="2 3">Mlax316</strain>
    </source>
</reference>
<feature type="compositionally biased region" description="Basic and acidic residues" evidence="1">
    <location>
        <begin position="486"/>
        <end position="496"/>
    </location>
</feature>
<feature type="compositionally biased region" description="Acidic residues" evidence="1">
    <location>
        <begin position="497"/>
        <end position="508"/>
    </location>
</feature>